<dbReference type="GO" id="GO:0008934">
    <property type="term" value="F:inositol monophosphate 1-phosphatase activity"/>
    <property type="evidence" value="ECO:0007669"/>
    <property type="project" value="InterPro"/>
</dbReference>
<feature type="binding site" evidence="7">
    <location>
        <position position="67"/>
    </location>
    <ligand>
        <name>Mg(2+)</name>
        <dbReference type="ChEBI" id="CHEBI:18420"/>
        <label>1</label>
        <note>catalytic</note>
    </ligand>
</feature>
<evidence type="ECO:0000256" key="7">
    <source>
        <dbReference type="PIRSR" id="PIRSR600760-2"/>
    </source>
</evidence>
<evidence type="ECO:0000256" key="5">
    <source>
        <dbReference type="ARBA" id="ARBA00022801"/>
    </source>
</evidence>
<evidence type="ECO:0000256" key="2">
    <source>
        <dbReference type="ARBA" id="ARBA00001946"/>
    </source>
</evidence>
<feature type="binding site" evidence="7">
    <location>
        <position position="85"/>
    </location>
    <ligand>
        <name>Mg(2+)</name>
        <dbReference type="ChEBI" id="CHEBI:18420"/>
        <label>1</label>
        <note>catalytic</note>
    </ligand>
</feature>
<dbReference type="InterPro" id="IPR020583">
    <property type="entry name" value="Inositol_monoP_metal-BS"/>
</dbReference>
<dbReference type="Proteomes" id="UP000199649">
    <property type="component" value="Chromosome I"/>
</dbReference>
<keyword evidence="4 7" id="KW-0479">Metal-binding</keyword>
<dbReference type="PANTHER" id="PTHR20854">
    <property type="entry name" value="INOSITOL MONOPHOSPHATASE"/>
    <property type="match status" value="1"/>
</dbReference>
<protein>
    <recommendedName>
        <fullName evidence="8">Inositol-1-monophosphatase</fullName>
        <ecNumber evidence="8">3.1.3.25</ecNumber>
    </recommendedName>
</protein>
<dbReference type="Pfam" id="PF00459">
    <property type="entry name" value="Inositol_P"/>
    <property type="match status" value="1"/>
</dbReference>
<comment type="similarity">
    <text evidence="3 8">Belongs to the inositol monophosphatase superfamily.</text>
</comment>
<name>A0A1H1MPI8_9MICO</name>
<dbReference type="Gene3D" id="3.30.540.10">
    <property type="entry name" value="Fructose-1,6-Bisphosphatase, subunit A, domain 1"/>
    <property type="match status" value="1"/>
</dbReference>
<gene>
    <name evidence="9" type="ORF">SAMN04489719_1046</name>
</gene>
<evidence type="ECO:0000313" key="10">
    <source>
        <dbReference type="Proteomes" id="UP000199649"/>
    </source>
</evidence>
<dbReference type="CDD" id="cd01639">
    <property type="entry name" value="IMPase"/>
    <property type="match status" value="1"/>
</dbReference>
<dbReference type="GO" id="GO:0007165">
    <property type="term" value="P:signal transduction"/>
    <property type="evidence" value="ECO:0007669"/>
    <property type="project" value="TreeGrafter"/>
</dbReference>
<proteinExistence type="inferred from homology"/>
<evidence type="ECO:0000256" key="6">
    <source>
        <dbReference type="ARBA" id="ARBA00022842"/>
    </source>
</evidence>
<dbReference type="EC" id="3.1.3.25" evidence="8"/>
<dbReference type="OrthoDB" id="9772456at2"/>
<evidence type="ECO:0000256" key="4">
    <source>
        <dbReference type="ARBA" id="ARBA00022723"/>
    </source>
</evidence>
<dbReference type="Gene3D" id="3.40.190.80">
    <property type="match status" value="1"/>
</dbReference>
<dbReference type="GO" id="GO:0046872">
    <property type="term" value="F:metal ion binding"/>
    <property type="evidence" value="ECO:0007669"/>
    <property type="project" value="UniProtKB-KW"/>
</dbReference>
<keyword evidence="5 8" id="KW-0378">Hydrolase</keyword>
<feature type="binding site" evidence="7">
    <location>
        <position position="86"/>
    </location>
    <ligand>
        <name>Mg(2+)</name>
        <dbReference type="ChEBI" id="CHEBI:18420"/>
        <label>1</label>
        <note>catalytic</note>
    </ligand>
</feature>
<dbReference type="STRING" id="684552.SAMN04489719_1046"/>
<dbReference type="InterPro" id="IPR020550">
    <property type="entry name" value="Inositol_monophosphatase_CS"/>
</dbReference>
<dbReference type="PANTHER" id="PTHR20854:SF4">
    <property type="entry name" value="INOSITOL-1-MONOPHOSPHATASE-RELATED"/>
    <property type="match status" value="1"/>
</dbReference>
<accession>A0A1H1MPI8</accession>
<dbReference type="EMBL" id="LT629734">
    <property type="protein sequence ID" value="SDR88647.1"/>
    <property type="molecule type" value="Genomic_DNA"/>
</dbReference>
<reference evidence="10" key="1">
    <citation type="submission" date="2016-10" db="EMBL/GenBank/DDBJ databases">
        <authorList>
            <person name="Varghese N."/>
            <person name="Submissions S."/>
        </authorList>
    </citation>
    <scope>NUCLEOTIDE SEQUENCE [LARGE SCALE GENOMIC DNA]</scope>
    <source>
        <strain evidence="10">DSM 22965</strain>
    </source>
</reference>
<dbReference type="InterPro" id="IPR000760">
    <property type="entry name" value="Inositol_monophosphatase-like"/>
</dbReference>
<dbReference type="AlphaFoldDB" id="A0A1H1MPI8"/>
<dbReference type="PRINTS" id="PR00377">
    <property type="entry name" value="IMPHPHTASES"/>
</dbReference>
<dbReference type="PROSITE" id="PS00630">
    <property type="entry name" value="IMP_2"/>
    <property type="match status" value="1"/>
</dbReference>
<evidence type="ECO:0000256" key="3">
    <source>
        <dbReference type="ARBA" id="ARBA00009759"/>
    </source>
</evidence>
<dbReference type="InterPro" id="IPR033942">
    <property type="entry name" value="IMPase"/>
</dbReference>
<feature type="binding site" evidence="7">
    <location>
        <position position="216"/>
    </location>
    <ligand>
        <name>Mg(2+)</name>
        <dbReference type="ChEBI" id="CHEBI:18420"/>
        <label>1</label>
        <note>catalytic</note>
    </ligand>
</feature>
<dbReference type="SUPFAM" id="SSF56655">
    <property type="entry name" value="Carbohydrate phosphatase"/>
    <property type="match status" value="1"/>
</dbReference>
<evidence type="ECO:0000256" key="8">
    <source>
        <dbReference type="RuleBase" id="RU364068"/>
    </source>
</evidence>
<evidence type="ECO:0000313" key="9">
    <source>
        <dbReference type="EMBL" id="SDR88647.1"/>
    </source>
</evidence>
<dbReference type="GO" id="GO:0006020">
    <property type="term" value="P:inositol metabolic process"/>
    <property type="evidence" value="ECO:0007669"/>
    <property type="project" value="TreeGrafter"/>
</dbReference>
<keyword evidence="6 7" id="KW-0460">Magnesium</keyword>
<sequence>MRDLHELLVGIAVEAATLARSRREAGVAIAASKSSLVDIVTEADREVERLVVERIRDARPDDGILGEEGTSIAGTSGLTWVIDPIDGTVNYLYDLAPYAVSIALVEGEPEPTTWRAVSGAVVNASSGSVFDALRGAGARQDGREIRVADAVPAEVALLGTGFGYDAGRRERQAAVVQGMIGGVRDIRRGGSAAYDLASVASGRLNAYYEVGLQPWDHAAGALLVEEAGGVVRGWAGEPASSRFLLAAHPLLADELARMLEPLSPTEV</sequence>
<dbReference type="PROSITE" id="PS00629">
    <property type="entry name" value="IMP_1"/>
    <property type="match status" value="1"/>
</dbReference>
<keyword evidence="10" id="KW-1185">Reference proteome</keyword>
<comment type="catalytic activity">
    <reaction evidence="1 8">
        <text>a myo-inositol phosphate + H2O = myo-inositol + phosphate</text>
        <dbReference type="Rhea" id="RHEA:24056"/>
        <dbReference type="ChEBI" id="CHEBI:15377"/>
        <dbReference type="ChEBI" id="CHEBI:17268"/>
        <dbReference type="ChEBI" id="CHEBI:43474"/>
        <dbReference type="ChEBI" id="CHEBI:84139"/>
        <dbReference type="EC" id="3.1.3.25"/>
    </reaction>
</comment>
<organism evidence="9 10">
    <name type="scientific">Agrococcus carbonis</name>
    <dbReference type="NCBI Taxonomy" id="684552"/>
    <lineage>
        <taxon>Bacteria</taxon>
        <taxon>Bacillati</taxon>
        <taxon>Actinomycetota</taxon>
        <taxon>Actinomycetes</taxon>
        <taxon>Micrococcales</taxon>
        <taxon>Microbacteriaceae</taxon>
        <taxon>Agrococcus</taxon>
    </lineage>
</organism>
<dbReference type="RefSeq" id="WP_092666030.1">
    <property type="nucleotide sequence ID" value="NZ_LT629734.1"/>
</dbReference>
<feature type="binding site" evidence="7">
    <location>
        <position position="83"/>
    </location>
    <ligand>
        <name>Mg(2+)</name>
        <dbReference type="ChEBI" id="CHEBI:18420"/>
        <label>1</label>
        <note>catalytic</note>
    </ligand>
</feature>
<comment type="cofactor">
    <cofactor evidence="2 7 8">
        <name>Mg(2+)</name>
        <dbReference type="ChEBI" id="CHEBI:18420"/>
    </cofactor>
</comment>
<evidence type="ECO:0000256" key="1">
    <source>
        <dbReference type="ARBA" id="ARBA00001033"/>
    </source>
</evidence>
<dbReference type="GO" id="GO:0046854">
    <property type="term" value="P:phosphatidylinositol phosphate biosynthetic process"/>
    <property type="evidence" value="ECO:0007669"/>
    <property type="project" value="InterPro"/>
</dbReference>